<evidence type="ECO:0000256" key="1">
    <source>
        <dbReference type="SAM" id="Phobius"/>
    </source>
</evidence>
<protein>
    <submittedName>
        <fullName evidence="2">Uncharacterized protein</fullName>
    </submittedName>
</protein>
<keyword evidence="1" id="KW-1133">Transmembrane helix</keyword>
<feature type="transmembrane region" description="Helical" evidence="1">
    <location>
        <begin position="6"/>
        <end position="24"/>
    </location>
</feature>
<proteinExistence type="predicted"/>
<dbReference type="Proteomes" id="UP000195321">
    <property type="component" value="Unassembled WGS sequence"/>
</dbReference>
<dbReference type="EMBL" id="MWPX01000048">
    <property type="protein sequence ID" value="OUM46375.1"/>
    <property type="molecule type" value="Genomic_DNA"/>
</dbReference>
<keyword evidence="1" id="KW-0472">Membrane</keyword>
<comment type="caution">
    <text evidence="2">The sequence shown here is derived from an EMBL/GenBank/DDBJ whole genome shotgun (WGS) entry which is preliminary data.</text>
</comment>
<organism evidence="2 3">
    <name type="scientific">Bacillus pseudomycoides</name>
    <dbReference type="NCBI Taxonomy" id="64104"/>
    <lineage>
        <taxon>Bacteria</taxon>
        <taxon>Bacillati</taxon>
        <taxon>Bacillota</taxon>
        <taxon>Bacilli</taxon>
        <taxon>Bacillales</taxon>
        <taxon>Bacillaceae</taxon>
        <taxon>Bacillus</taxon>
        <taxon>Bacillus cereus group</taxon>
    </lineage>
</organism>
<name>A0A1Y3M7F4_9BACI</name>
<dbReference type="AlphaFoldDB" id="A0A1Y3M7F4"/>
<feature type="transmembrane region" description="Helical" evidence="1">
    <location>
        <begin position="31"/>
        <end position="52"/>
    </location>
</feature>
<keyword evidence="1" id="KW-0812">Transmembrane</keyword>
<dbReference type="RefSeq" id="WP_088094571.1">
    <property type="nucleotide sequence ID" value="NZ_MWPX01000048.1"/>
</dbReference>
<evidence type="ECO:0000313" key="2">
    <source>
        <dbReference type="EMBL" id="OUM46375.1"/>
    </source>
</evidence>
<accession>A0A1Y3M7F4</accession>
<evidence type="ECO:0000313" key="3">
    <source>
        <dbReference type="Proteomes" id="UP000195321"/>
    </source>
</evidence>
<sequence length="61" mass="6572">MTIIGELGVVYGVTGVSVLGIKLLKKKGLHLPDWVLCAGLKCLVIGSVWYLLLDMLDVFLG</sequence>
<reference evidence="2 3" key="1">
    <citation type="submission" date="2017-02" db="EMBL/GenBank/DDBJ databases">
        <title>Bacillus pseudomycoides isolate FSL K6-0042.</title>
        <authorList>
            <person name="Kovac J."/>
        </authorList>
    </citation>
    <scope>NUCLEOTIDE SEQUENCE [LARGE SCALE GENOMIC DNA]</scope>
    <source>
        <strain evidence="2 3">FSL K6-0042</strain>
    </source>
</reference>
<gene>
    <name evidence="2" type="ORF">BW425_24165</name>
</gene>